<dbReference type="STRING" id="764103.G7E0K8"/>
<comment type="caution">
    <text evidence="12">The sequence shown here is derived from an EMBL/GenBank/DDBJ whole genome shotgun (WGS) entry which is preliminary data.</text>
</comment>
<dbReference type="PANTHER" id="PTHR12586">
    <property type="entry name" value="CDP-DIACYLGLYCEROL--SERINE O-PHOSPHATIDYLTRANSFERASE"/>
    <property type="match status" value="1"/>
</dbReference>
<evidence type="ECO:0000256" key="4">
    <source>
        <dbReference type="ARBA" id="ARBA00022679"/>
    </source>
</evidence>
<keyword evidence="6 10" id="KW-0443">Lipid metabolism</keyword>
<dbReference type="HOGENOM" id="CLU_030471_1_1_1"/>
<evidence type="ECO:0000313" key="12">
    <source>
        <dbReference type="EMBL" id="GAA96368.1"/>
    </source>
</evidence>
<dbReference type="AlphaFoldDB" id="G7E0K8"/>
<keyword evidence="3 10" id="KW-0444">Lipid biosynthesis</keyword>
<evidence type="ECO:0000256" key="6">
    <source>
        <dbReference type="ARBA" id="ARBA00023098"/>
    </source>
</evidence>
<keyword evidence="10" id="KW-0496">Mitochondrion</keyword>
<dbReference type="EMBL" id="BABT02000079">
    <property type="protein sequence ID" value="GAA96368.1"/>
    <property type="molecule type" value="Genomic_DNA"/>
</dbReference>
<dbReference type="CDD" id="cd09137">
    <property type="entry name" value="PLDc_PGS1_euk_2"/>
    <property type="match status" value="1"/>
</dbReference>
<dbReference type="InParanoid" id="G7E0K8"/>
<dbReference type="PIRSF" id="PIRSF000850">
    <property type="entry name" value="Phospholipase_D_PSS"/>
    <property type="match status" value="1"/>
</dbReference>
<comment type="subcellular location">
    <subcellularLocation>
        <location evidence="10">Mitochondrion</location>
    </subcellularLocation>
</comment>
<dbReference type="GO" id="GO:0005739">
    <property type="term" value="C:mitochondrion"/>
    <property type="evidence" value="ECO:0007669"/>
    <property type="project" value="UniProtKB-SubCell"/>
</dbReference>
<comment type="function">
    <text evidence="10">Functions in the biosynthesis of the anionic phospholipids phosphatidylglycerol and cardiolipin.</text>
</comment>
<evidence type="ECO:0000256" key="5">
    <source>
        <dbReference type="ARBA" id="ARBA00022737"/>
    </source>
</evidence>
<evidence type="ECO:0000313" key="13">
    <source>
        <dbReference type="Proteomes" id="UP000009131"/>
    </source>
</evidence>
<feature type="domain" description="PLD phosphodiesterase" evidence="11">
    <location>
        <begin position="126"/>
        <end position="152"/>
    </location>
</feature>
<evidence type="ECO:0000256" key="7">
    <source>
        <dbReference type="ARBA" id="ARBA00023209"/>
    </source>
</evidence>
<dbReference type="InterPro" id="IPR025202">
    <property type="entry name" value="PLD-like_dom"/>
</dbReference>
<sequence length="457" mass="50888">MDLPRFTLKANSIEVLHRPAEFYAQLIQSIRSAKRRIFLSSLYIGKEELELVGELHTALKASEGLNVHILLDALRATREHPKSASSVSLVASLQAAFPRRVKVSLYHSPELHGLLKAVVPKRFDEGWGLWHAKMYGFDDDLIISGANLSADYFNQRQDRYMIFRSASALTDYFAALVALSSAFCYGLIGRDASSTLAAFDLTWPHADLERPEKKHRAFRETVSQRLNEFTTNFAQFLSPRETPGDDTTISPVLQMGSFGIHQETDTVMPALFECAHALDPAIASLSFTSGYFNMTPQMTRQLLACPIPSSVVCASPQANGFYGSQGFSRHIPAGYTEAEKRFYLQAHSSAAAQVTLSEYARQGWTYHAKGLWLHTDNVGPGTTYIGSSNYGPRSARRDVEANLLITTKSDEFKGRLKDEIKQIETYTQPVDAQTFEAPDRKVTMGVSIAARLIKDML</sequence>
<reference evidence="12 13" key="1">
    <citation type="journal article" date="2011" name="J. Gen. Appl. Microbiol.">
        <title>Draft genome sequencing of the enigmatic basidiomycete Mixia osmundae.</title>
        <authorList>
            <person name="Nishida H."/>
            <person name="Nagatsuka Y."/>
            <person name="Sugiyama J."/>
        </authorList>
    </citation>
    <scope>NUCLEOTIDE SEQUENCE [LARGE SCALE GENOMIC DNA]</scope>
    <source>
        <strain evidence="13">CBS 9802 / IAM 14324 / JCM 22182 / KY 12970</strain>
    </source>
</reference>
<feature type="domain" description="PLD phosphodiesterase" evidence="11">
    <location>
        <begin position="362"/>
        <end position="394"/>
    </location>
</feature>
<comment type="pathway">
    <text evidence="1 10">Phospholipid metabolism; phosphatidylglycerol biosynthesis; phosphatidylglycerol from CDP-diacylglycerol: step 1/2.</text>
</comment>
<dbReference type="CDD" id="cd09135">
    <property type="entry name" value="PLDc_PGS1_euk_1"/>
    <property type="match status" value="1"/>
</dbReference>
<evidence type="ECO:0000256" key="9">
    <source>
        <dbReference type="ARBA" id="ARBA00048586"/>
    </source>
</evidence>
<dbReference type="SUPFAM" id="SSF56024">
    <property type="entry name" value="Phospholipase D/nuclease"/>
    <property type="match status" value="2"/>
</dbReference>
<accession>G7E0K8</accession>
<dbReference type="GO" id="GO:0032049">
    <property type="term" value="P:cardiolipin biosynthetic process"/>
    <property type="evidence" value="ECO:0007669"/>
    <property type="project" value="InterPro"/>
</dbReference>
<dbReference type="Pfam" id="PF13091">
    <property type="entry name" value="PLDc_2"/>
    <property type="match status" value="1"/>
</dbReference>
<gene>
    <name evidence="12" type="primary">Mo03034</name>
    <name evidence="12" type="ORF">E5Q_03034</name>
</gene>
<proteinExistence type="inferred from homology"/>
<evidence type="ECO:0000256" key="10">
    <source>
        <dbReference type="RuleBase" id="RU365024"/>
    </source>
</evidence>
<comment type="catalytic activity">
    <reaction evidence="9 10">
        <text>a CDP-1,2-diacyl-sn-glycerol + sn-glycerol 3-phosphate = a 1,2-diacyl-sn-glycero-3-phospho-(1'-sn-glycero-3'-phosphate) + CMP + H(+)</text>
        <dbReference type="Rhea" id="RHEA:12593"/>
        <dbReference type="ChEBI" id="CHEBI:15378"/>
        <dbReference type="ChEBI" id="CHEBI:57597"/>
        <dbReference type="ChEBI" id="CHEBI:58332"/>
        <dbReference type="ChEBI" id="CHEBI:60110"/>
        <dbReference type="ChEBI" id="CHEBI:60377"/>
        <dbReference type="EC" id="2.7.8.5"/>
    </reaction>
</comment>
<comment type="similarity">
    <text evidence="2 10">Belongs to the CDP-alcohol phosphatidyltransferase class-II family.</text>
</comment>
<keyword evidence="10" id="KW-0067">ATP-binding</keyword>
<dbReference type="GO" id="GO:0005524">
    <property type="term" value="F:ATP binding"/>
    <property type="evidence" value="ECO:0007669"/>
    <property type="project" value="UniProtKB-KW"/>
</dbReference>
<keyword evidence="7 10" id="KW-0594">Phospholipid biosynthesis</keyword>
<keyword evidence="13" id="KW-1185">Reference proteome</keyword>
<keyword evidence="10" id="KW-0547">Nucleotide-binding</keyword>
<dbReference type="GO" id="GO:0008444">
    <property type="term" value="F:CDP-diacylglycerol-glycerol-3-phosphate 3-phosphatidyltransferase activity"/>
    <property type="evidence" value="ECO:0007669"/>
    <property type="project" value="UniProtKB-EC"/>
</dbReference>
<dbReference type="OrthoDB" id="10250191at2759"/>
<evidence type="ECO:0000256" key="2">
    <source>
        <dbReference type="ARBA" id="ARBA00010682"/>
    </source>
</evidence>
<evidence type="ECO:0000256" key="1">
    <source>
        <dbReference type="ARBA" id="ARBA00005042"/>
    </source>
</evidence>
<dbReference type="Proteomes" id="UP000009131">
    <property type="component" value="Unassembled WGS sequence"/>
</dbReference>
<dbReference type="InterPro" id="IPR001736">
    <property type="entry name" value="PLipase_D/transphosphatidylase"/>
</dbReference>
<dbReference type="Gene3D" id="3.30.870.10">
    <property type="entry name" value="Endonuclease Chain A"/>
    <property type="match status" value="2"/>
</dbReference>
<name>G7E0K8_MIXOS</name>
<dbReference type="SMART" id="SM00155">
    <property type="entry name" value="PLDc"/>
    <property type="match status" value="2"/>
</dbReference>
<reference evidence="12 13" key="2">
    <citation type="journal article" date="2012" name="Open Biol.">
        <title>Characteristics of nucleosomes and linker DNA regions on the genome of the basidiomycete Mixia osmundae revealed by mono- and dinucleosome mapping.</title>
        <authorList>
            <person name="Nishida H."/>
            <person name="Kondo S."/>
            <person name="Matsumoto T."/>
            <person name="Suzuki Y."/>
            <person name="Yoshikawa H."/>
            <person name="Taylor T.D."/>
            <person name="Sugiyama J."/>
        </authorList>
    </citation>
    <scope>NUCLEOTIDE SEQUENCE [LARGE SCALE GENOMIC DNA]</scope>
    <source>
        <strain evidence="13">CBS 9802 / IAM 14324 / JCM 22182 / KY 12970</strain>
    </source>
</reference>
<evidence type="ECO:0000256" key="3">
    <source>
        <dbReference type="ARBA" id="ARBA00022516"/>
    </source>
</evidence>
<dbReference type="eggNOG" id="KOG3964">
    <property type="taxonomic scope" value="Eukaryota"/>
</dbReference>
<dbReference type="InterPro" id="IPR016270">
    <property type="entry name" value="PGS1"/>
</dbReference>
<keyword evidence="5" id="KW-0677">Repeat</keyword>
<dbReference type="PANTHER" id="PTHR12586:SF1">
    <property type="entry name" value="CDP-DIACYLGLYCEROL--GLYCEROL-3-PHOSPHATE 3-PHOSPHATIDYLTRANSFERASE, MITOCHONDRIAL"/>
    <property type="match status" value="1"/>
</dbReference>
<dbReference type="EC" id="2.7.8.5" evidence="10"/>
<protein>
    <recommendedName>
        <fullName evidence="10">CDP-diacylglycerol--glycerol-3-phosphate 3-phosphatidyltransferase</fullName>
        <ecNumber evidence="10">2.7.8.5</ecNumber>
    </recommendedName>
</protein>
<organism evidence="12 13">
    <name type="scientific">Mixia osmundae (strain CBS 9802 / IAM 14324 / JCM 22182 / KY 12970)</name>
    <dbReference type="NCBI Taxonomy" id="764103"/>
    <lineage>
        <taxon>Eukaryota</taxon>
        <taxon>Fungi</taxon>
        <taxon>Dikarya</taxon>
        <taxon>Basidiomycota</taxon>
        <taxon>Pucciniomycotina</taxon>
        <taxon>Mixiomycetes</taxon>
        <taxon>Mixiales</taxon>
        <taxon>Mixiaceae</taxon>
        <taxon>Mixia</taxon>
    </lineage>
</organism>
<evidence type="ECO:0000259" key="11">
    <source>
        <dbReference type="SMART" id="SM00155"/>
    </source>
</evidence>
<keyword evidence="4 10" id="KW-0808">Transferase</keyword>
<evidence type="ECO:0000256" key="8">
    <source>
        <dbReference type="ARBA" id="ARBA00023264"/>
    </source>
</evidence>
<keyword evidence="8 10" id="KW-1208">Phospholipid metabolism</keyword>
<dbReference type="FunCoup" id="G7E0K8">
    <property type="interactions" value="535"/>
</dbReference>
<dbReference type="UniPathway" id="UPA00084">
    <property type="reaction ID" value="UER00503"/>
</dbReference>